<sequence>MRGLRLLQTNPLKYDAFTEIERPNKPLSEEIYVANTDKISSEPVNENGRPEITPNEFPRDDSSDIERRSQLLPMEENLLIDPSEPSAIETINDIRADIEAIHTEHGTKKRKKADPKSWTRQINKKKRECGMEYIGRKYTSLDKFVLENKTAKSMGDRCNCKTSFTECNTVNENDRQAVFGTVWKNSGRKGSNLLRL</sequence>
<proteinExistence type="predicted"/>
<evidence type="ECO:0000313" key="2">
    <source>
        <dbReference type="EMBL" id="GFR99672.1"/>
    </source>
</evidence>
<gene>
    <name evidence="2" type="ORF">ElyMa_002797900</name>
</gene>
<evidence type="ECO:0000256" key="1">
    <source>
        <dbReference type="SAM" id="MobiDB-lite"/>
    </source>
</evidence>
<reference evidence="2 3" key="1">
    <citation type="journal article" date="2021" name="Elife">
        <title>Chloroplast acquisition without the gene transfer in kleptoplastic sea slugs, Plakobranchus ocellatus.</title>
        <authorList>
            <person name="Maeda T."/>
            <person name="Takahashi S."/>
            <person name="Yoshida T."/>
            <person name="Shimamura S."/>
            <person name="Takaki Y."/>
            <person name="Nagai Y."/>
            <person name="Toyoda A."/>
            <person name="Suzuki Y."/>
            <person name="Arimoto A."/>
            <person name="Ishii H."/>
            <person name="Satoh N."/>
            <person name="Nishiyama T."/>
            <person name="Hasebe M."/>
            <person name="Maruyama T."/>
            <person name="Minagawa J."/>
            <person name="Obokata J."/>
            <person name="Shigenobu S."/>
        </authorList>
    </citation>
    <scope>NUCLEOTIDE SEQUENCE [LARGE SCALE GENOMIC DNA]</scope>
</reference>
<dbReference type="AlphaFoldDB" id="A0AAV4HND7"/>
<evidence type="ECO:0000313" key="3">
    <source>
        <dbReference type="Proteomes" id="UP000762676"/>
    </source>
</evidence>
<dbReference type="Proteomes" id="UP000762676">
    <property type="component" value="Unassembled WGS sequence"/>
</dbReference>
<keyword evidence="3" id="KW-1185">Reference proteome</keyword>
<organism evidence="2 3">
    <name type="scientific">Elysia marginata</name>
    <dbReference type="NCBI Taxonomy" id="1093978"/>
    <lineage>
        <taxon>Eukaryota</taxon>
        <taxon>Metazoa</taxon>
        <taxon>Spiralia</taxon>
        <taxon>Lophotrochozoa</taxon>
        <taxon>Mollusca</taxon>
        <taxon>Gastropoda</taxon>
        <taxon>Heterobranchia</taxon>
        <taxon>Euthyneura</taxon>
        <taxon>Panpulmonata</taxon>
        <taxon>Sacoglossa</taxon>
        <taxon>Placobranchoidea</taxon>
        <taxon>Plakobranchidae</taxon>
        <taxon>Elysia</taxon>
    </lineage>
</organism>
<feature type="region of interest" description="Disordered" evidence="1">
    <location>
        <begin position="36"/>
        <end position="64"/>
    </location>
</feature>
<dbReference type="EMBL" id="BMAT01005788">
    <property type="protein sequence ID" value="GFR99672.1"/>
    <property type="molecule type" value="Genomic_DNA"/>
</dbReference>
<accession>A0AAV4HND7</accession>
<protein>
    <submittedName>
        <fullName evidence="2">Uncharacterized protein</fullName>
    </submittedName>
</protein>
<name>A0AAV4HND7_9GAST</name>
<comment type="caution">
    <text evidence="2">The sequence shown here is derived from an EMBL/GenBank/DDBJ whole genome shotgun (WGS) entry which is preliminary data.</text>
</comment>